<reference evidence="1 2" key="1">
    <citation type="journal article" date="2016" name="Mol. Biol. Evol.">
        <title>Comparative Genomics of Early-Diverging Mushroom-Forming Fungi Provides Insights into the Origins of Lignocellulose Decay Capabilities.</title>
        <authorList>
            <person name="Nagy L.G."/>
            <person name="Riley R."/>
            <person name="Tritt A."/>
            <person name="Adam C."/>
            <person name="Daum C."/>
            <person name="Floudas D."/>
            <person name="Sun H."/>
            <person name="Yadav J.S."/>
            <person name="Pangilinan J."/>
            <person name="Larsson K.H."/>
            <person name="Matsuura K."/>
            <person name="Barry K."/>
            <person name="Labutti K."/>
            <person name="Kuo R."/>
            <person name="Ohm R.A."/>
            <person name="Bhattacharya S.S."/>
            <person name="Shirouzu T."/>
            <person name="Yoshinaga Y."/>
            <person name="Martin F.M."/>
            <person name="Grigoriev I.V."/>
            <person name="Hibbett D.S."/>
        </authorList>
    </citation>
    <scope>NUCLEOTIDE SEQUENCE [LARGE SCALE GENOMIC DNA]</scope>
    <source>
        <strain evidence="1 2">HHB10207 ss-3</strain>
    </source>
</reference>
<organism evidence="1 2">
    <name type="scientific">Sistotremastrum suecicum HHB10207 ss-3</name>
    <dbReference type="NCBI Taxonomy" id="1314776"/>
    <lineage>
        <taxon>Eukaryota</taxon>
        <taxon>Fungi</taxon>
        <taxon>Dikarya</taxon>
        <taxon>Basidiomycota</taxon>
        <taxon>Agaricomycotina</taxon>
        <taxon>Agaricomycetes</taxon>
        <taxon>Sistotremastrales</taxon>
        <taxon>Sistotremastraceae</taxon>
        <taxon>Sistotremastrum</taxon>
    </lineage>
</organism>
<name>A0A166A660_9AGAM</name>
<evidence type="ECO:0000313" key="1">
    <source>
        <dbReference type="EMBL" id="KZT34999.1"/>
    </source>
</evidence>
<accession>A0A166A660</accession>
<dbReference type="EMBL" id="KV428157">
    <property type="protein sequence ID" value="KZT34999.1"/>
    <property type="molecule type" value="Genomic_DNA"/>
</dbReference>
<dbReference type="Proteomes" id="UP000076798">
    <property type="component" value="Unassembled WGS sequence"/>
</dbReference>
<sequence length="215" mass="24458">MISVLDFLAAYPDVPGIDILNLRDRATALKTKIYGILLEETRTFKGPDSSNEELLSEWSWSLHNHVTSLGSHSLDWYRKNVEKILQYLAQLPAPAASSPIWATLAELSRATYIPQSSHRFLSESVLKRWRTGEEFNIASIQPEGRRLEYERSEVAEKLEASSKLGRVPIETSSAPFKLRFSRQPPIWEISVRSMIFQSLHYLHTGFGSSLKVGRL</sequence>
<proteinExistence type="predicted"/>
<dbReference type="AlphaFoldDB" id="A0A166A660"/>
<gene>
    <name evidence="1" type="ORF">SISSUDRAFT_219864</name>
</gene>
<protein>
    <submittedName>
        <fullName evidence="1">Uncharacterized protein</fullName>
    </submittedName>
</protein>
<keyword evidence="2" id="KW-1185">Reference proteome</keyword>
<evidence type="ECO:0000313" key="2">
    <source>
        <dbReference type="Proteomes" id="UP000076798"/>
    </source>
</evidence>